<accession>A0A2N0ZFH0</accession>
<proteinExistence type="predicted"/>
<keyword evidence="2" id="KW-1185">Reference proteome</keyword>
<reference evidence="1 2" key="1">
    <citation type="journal article" date="2010" name="Int. J. Syst. Evol. Microbiol.">
        <title>Bacillus horneckiae sp. nov., isolated from a spacecraft-assembly clean room.</title>
        <authorList>
            <person name="Vaishampayan P."/>
            <person name="Probst A."/>
            <person name="Krishnamurthi S."/>
            <person name="Ghosh S."/>
            <person name="Osman S."/>
            <person name="McDowall A."/>
            <person name="Ruckmani A."/>
            <person name="Mayilraj S."/>
            <person name="Venkateswaran K."/>
        </authorList>
    </citation>
    <scope>NUCLEOTIDE SEQUENCE [LARGE SCALE GENOMIC DNA]</scope>
    <source>
        <strain evidence="2">1PO1SC</strain>
    </source>
</reference>
<organism evidence="1 2">
    <name type="scientific">Cytobacillus horneckiae</name>
    <dbReference type="NCBI Taxonomy" id="549687"/>
    <lineage>
        <taxon>Bacteria</taxon>
        <taxon>Bacillati</taxon>
        <taxon>Bacillota</taxon>
        <taxon>Bacilli</taxon>
        <taxon>Bacillales</taxon>
        <taxon>Bacillaceae</taxon>
        <taxon>Cytobacillus</taxon>
    </lineage>
</organism>
<sequence>MVNYFIKTKNKHMKYLNSWNKSTAEKMDDYHNKEESCYSNIGNLVLYIDMFREIDAIPIAVTKSFRWKVAFPFLHVEAGGR</sequence>
<name>A0A2N0ZFH0_9BACI</name>
<gene>
    <name evidence="1" type="ORF">CWS20_13670</name>
</gene>
<evidence type="ECO:0000313" key="2">
    <source>
        <dbReference type="Proteomes" id="UP000233343"/>
    </source>
</evidence>
<comment type="caution">
    <text evidence="1">The sequence shown here is derived from an EMBL/GenBank/DDBJ whole genome shotgun (WGS) entry which is preliminary data.</text>
</comment>
<dbReference type="Proteomes" id="UP000233343">
    <property type="component" value="Unassembled WGS sequence"/>
</dbReference>
<protein>
    <submittedName>
        <fullName evidence="1">Uncharacterized protein</fullName>
    </submittedName>
</protein>
<dbReference type="RefSeq" id="WP_066189605.1">
    <property type="nucleotide sequence ID" value="NZ_JARMMB010000015.1"/>
</dbReference>
<dbReference type="AlphaFoldDB" id="A0A2N0ZFH0"/>
<dbReference type="EMBL" id="PISD01000030">
    <property type="protein sequence ID" value="PKG28255.1"/>
    <property type="molecule type" value="Genomic_DNA"/>
</dbReference>
<evidence type="ECO:0000313" key="1">
    <source>
        <dbReference type="EMBL" id="PKG28255.1"/>
    </source>
</evidence>